<protein>
    <recommendedName>
        <fullName evidence="7">Rieske domain-containing protein</fullName>
    </recommendedName>
</protein>
<dbReference type="PRINTS" id="PR00090">
    <property type="entry name" value="RNGDIOXGNASE"/>
</dbReference>
<dbReference type="PROSITE" id="PS51296">
    <property type="entry name" value="RIESKE"/>
    <property type="match status" value="1"/>
</dbReference>
<keyword evidence="4" id="KW-0560">Oxidoreductase</keyword>
<evidence type="ECO:0000256" key="6">
    <source>
        <dbReference type="ARBA" id="ARBA00023014"/>
    </source>
</evidence>
<keyword evidence="2" id="KW-0001">2Fe-2S</keyword>
<evidence type="ECO:0000256" key="5">
    <source>
        <dbReference type="ARBA" id="ARBA00023004"/>
    </source>
</evidence>
<dbReference type="InterPro" id="IPR017941">
    <property type="entry name" value="Rieske_2Fe-2S"/>
</dbReference>
<feature type="domain" description="Rieske" evidence="7">
    <location>
        <begin position="88"/>
        <end position="196"/>
    </location>
</feature>
<dbReference type="Gene3D" id="3.90.380.10">
    <property type="entry name" value="Naphthalene 1,2-dioxygenase Alpha Subunit, Chain A, domain 1"/>
    <property type="match status" value="2"/>
</dbReference>
<accession>A0A381XW15</accession>
<sequence>MMSSRAGRVRNEAAAGIFSFCRRSPKLGLSLLTQQKLYAISQQQSWRFTWQVRVTEHLSNDGMLAPWAYTSEELFHLETEGLFRRQWMLAGHLSDLPDPGDYLTFDVAGERAVVVRSDTGELRAFHNVCRHRGSRVVPAKQGHCGHVMRCPFHGWTYHLDGRLKSVPHPKGFPGFEKEQHGLVPIALETWHGLIFLRFEGSGHAVSEKLAAISDQVAPYRLADMVPWGREYEEVVGYNWKFFHDIDNEGYHVPAAHPALQELYGRTYQDSLIGDVPISSGVVDDYPARSWSVARYKSLLPQQAHLPEKNRRLWLYFGVFPNAVIYFYPEKAGFYMSLPAGPASTRVVGREYALPGASRDLEVSRYLSARIDRMTYREDHALVTWLQEASRTSVFPMNNLADLEAGVLQFHQQLKSHIPSMSLAKAPAPGSLAQINAKMGMPTD</sequence>
<dbReference type="Pfam" id="PF00848">
    <property type="entry name" value="Ring_hydroxyl_A"/>
    <property type="match status" value="1"/>
</dbReference>
<proteinExistence type="predicted"/>
<evidence type="ECO:0000313" key="8">
    <source>
        <dbReference type="EMBL" id="SVA68820.1"/>
    </source>
</evidence>
<name>A0A381XW15_9ZZZZ</name>
<dbReference type="PANTHER" id="PTHR43756:SF5">
    <property type="entry name" value="CHOLINE MONOOXYGENASE, CHLOROPLASTIC"/>
    <property type="match status" value="1"/>
</dbReference>
<dbReference type="EMBL" id="UINC01016548">
    <property type="protein sequence ID" value="SVA68820.1"/>
    <property type="molecule type" value="Genomic_DNA"/>
</dbReference>
<gene>
    <name evidence="8" type="ORF">METZ01_LOCUS121674</name>
</gene>
<dbReference type="SUPFAM" id="SSF55961">
    <property type="entry name" value="Bet v1-like"/>
    <property type="match status" value="1"/>
</dbReference>
<keyword evidence="3" id="KW-0479">Metal-binding</keyword>
<keyword evidence="5" id="KW-0408">Iron</keyword>
<dbReference type="GO" id="GO:0016491">
    <property type="term" value="F:oxidoreductase activity"/>
    <property type="evidence" value="ECO:0007669"/>
    <property type="project" value="UniProtKB-KW"/>
</dbReference>
<dbReference type="GO" id="GO:0005506">
    <property type="term" value="F:iron ion binding"/>
    <property type="evidence" value="ECO:0007669"/>
    <property type="project" value="InterPro"/>
</dbReference>
<dbReference type="Pfam" id="PF00355">
    <property type="entry name" value="Rieske"/>
    <property type="match status" value="1"/>
</dbReference>
<reference evidence="8" key="1">
    <citation type="submission" date="2018-05" db="EMBL/GenBank/DDBJ databases">
        <authorList>
            <person name="Lanie J.A."/>
            <person name="Ng W.-L."/>
            <person name="Kazmierczak K.M."/>
            <person name="Andrzejewski T.M."/>
            <person name="Davidsen T.M."/>
            <person name="Wayne K.J."/>
            <person name="Tettelin H."/>
            <person name="Glass J.I."/>
            <person name="Rusch D."/>
            <person name="Podicherti R."/>
            <person name="Tsui H.-C.T."/>
            <person name="Winkler M.E."/>
        </authorList>
    </citation>
    <scope>NUCLEOTIDE SEQUENCE</scope>
</reference>
<dbReference type="CDD" id="cd00680">
    <property type="entry name" value="RHO_alpha_C"/>
    <property type="match status" value="1"/>
</dbReference>
<evidence type="ECO:0000256" key="2">
    <source>
        <dbReference type="ARBA" id="ARBA00022714"/>
    </source>
</evidence>
<dbReference type="Gene3D" id="2.102.10.10">
    <property type="entry name" value="Rieske [2Fe-2S] iron-sulphur domain"/>
    <property type="match status" value="1"/>
</dbReference>
<organism evidence="8">
    <name type="scientific">marine metagenome</name>
    <dbReference type="NCBI Taxonomy" id="408172"/>
    <lineage>
        <taxon>unclassified sequences</taxon>
        <taxon>metagenomes</taxon>
        <taxon>ecological metagenomes</taxon>
    </lineage>
</organism>
<dbReference type="InterPro" id="IPR036922">
    <property type="entry name" value="Rieske_2Fe-2S_sf"/>
</dbReference>
<dbReference type="PANTHER" id="PTHR43756">
    <property type="entry name" value="CHOLINE MONOOXYGENASE, CHLOROPLASTIC"/>
    <property type="match status" value="1"/>
</dbReference>
<dbReference type="InterPro" id="IPR015879">
    <property type="entry name" value="Ring_hydroxy_dOase_asu_C_dom"/>
</dbReference>
<dbReference type="AlphaFoldDB" id="A0A381XW15"/>
<evidence type="ECO:0000259" key="7">
    <source>
        <dbReference type="PROSITE" id="PS51296"/>
    </source>
</evidence>
<evidence type="ECO:0000256" key="3">
    <source>
        <dbReference type="ARBA" id="ARBA00022723"/>
    </source>
</evidence>
<evidence type="ECO:0000256" key="1">
    <source>
        <dbReference type="ARBA" id="ARBA00001962"/>
    </source>
</evidence>
<comment type="cofactor">
    <cofactor evidence="1">
        <name>Fe cation</name>
        <dbReference type="ChEBI" id="CHEBI:24875"/>
    </cofactor>
</comment>
<evidence type="ECO:0000256" key="4">
    <source>
        <dbReference type="ARBA" id="ARBA00023002"/>
    </source>
</evidence>
<keyword evidence="6" id="KW-0411">Iron-sulfur</keyword>
<dbReference type="InterPro" id="IPR001663">
    <property type="entry name" value="Rng_hydr_dOase-A"/>
</dbReference>
<dbReference type="GO" id="GO:0051537">
    <property type="term" value="F:2 iron, 2 sulfur cluster binding"/>
    <property type="evidence" value="ECO:0007669"/>
    <property type="project" value="UniProtKB-KW"/>
</dbReference>
<dbReference type="CDD" id="cd03469">
    <property type="entry name" value="Rieske_RO_Alpha_N"/>
    <property type="match status" value="1"/>
</dbReference>
<dbReference type="SUPFAM" id="SSF50022">
    <property type="entry name" value="ISP domain"/>
    <property type="match status" value="1"/>
</dbReference>